<dbReference type="AlphaFoldDB" id="A0A1S3HWH3"/>
<name>A0A1S3HWH3_LINAN</name>
<dbReference type="OMA" id="PECASKI"/>
<gene>
    <name evidence="3" type="primary">LOC106158829</name>
</gene>
<dbReference type="KEGG" id="lak:106158829"/>
<feature type="transmembrane region" description="Helical" evidence="1">
    <location>
        <begin position="7"/>
        <end position="26"/>
    </location>
</feature>
<protein>
    <submittedName>
        <fullName evidence="3">Polypeptide N-acetylgalactosaminyltransferase 2-like</fullName>
    </submittedName>
</protein>
<dbReference type="Proteomes" id="UP000085678">
    <property type="component" value="Unplaced"/>
</dbReference>
<dbReference type="InParanoid" id="A0A1S3HWH3"/>
<dbReference type="GeneID" id="106158829"/>
<sequence>MRRNTKILLVFVIIWLMVIVYFKVVFDRGEEENKALKLKEEAIEEIKKTRGKDLTNEDPSLDTRLSWQYFDEKNYVDKKKVQPGQDAYAKNKFNQVASDNIKSNRDVPDTRNWR</sequence>
<evidence type="ECO:0000313" key="2">
    <source>
        <dbReference type="Proteomes" id="UP000085678"/>
    </source>
</evidence>
<dbReference type="RefSeq" id="XP_013390385.1">
    <property type="nucleotide sequence ID" value="XM_013534931.2"/>
</dbReference>
<organism evidence="2 3">
    <name type="scientific">Lingula anatina</name>
    <name type="common">Brachiopod</name>
    <name type="synonym">Lingula unguis</name>
    <dbReference type="NCBI Taxonomy" id="7574"/>
    <lineage>
        <taxon>Eukaryota</taxon>
        <taxon>Metazoa</taxon>
        <taxon>Spiralia</taxon>
        <taxon>Lophotrochozoa</taxon>
        <taxon>Brachiopoda</taxon>
        <taxon>Linguliformea</taxon>
        <taxon>Lingulata</taxon>
        <taxon>Lingulida</taxon>
        <taxon>Linguloidea</taxon>
        <taxon>Lingulidae</taxon>
        <taxon>Lingula</taxon>
    </lineage>
</organism>
<dbReference type="InterPro" id="IPR029044">
    <property type="entry name" value="Nucleotide-diphossugar_trans"/>
</dbReference>
<proteinExistence type="predicted"/>
<keyword evidence="1" id="KW-0812">Transmembrane</keyword>
<accession>A0A1S3HWH3</accession>
<dbReference type="Gene3D" id="3.90.550.10">
    <property type="entry name" value="Spore Coat Polysaccharide Biosynthesis Protein SpsA, Chain A"/>
    <property type="match status" value="1"/>
</dbReference>
<keyword evidence="1" id="KW-0472">Membrane</keyword>
<dbReference type="OrthoDB" id="429263at2759"/>
<keyword evidence="1" id="KW-1133">Transmembrane helix</keyword>
<evidence type="ECO:0000256" key="1">
    <source>
        <dbReference type="SAM" id="Phobius"/>
    </source>
</evidence>
<evidence type="ECO:0000313" key="3">
    <source>
        <dbReference type="RefSeq" id="XP_013390385.1"/>
    </source>
</evidence>
<keyword evidence="2" id="KW-1185">Reference proteome</keyword>
<reference evidence="3" key="1">
    <citation type="submission" date="2025-08" db="UniProtKB">
        <authorList>
            <consortium name="RefSeq"/>
        </authorList>
    </citation>
    <scope>IDENTIFICATION</scope>
    <source>
        <tissue evidence="3">Gonads</tissue>
    </source>
</reference>